<accession>A0A8H5ZVG7</accession>
<dbReference type="AlphaFoldDB" id="A0A8H5ZVG7"/>
<keyword evidence="3" id="KW-1185">Reference proteome</keyword>
<name>A0A8H5ZVG7_PETAA</name>
<reference evidence="2 3" key="1">
    <citation type="submission" date="2019-04" db="EMBL/GenBank/DDBJ databases">
        <title>Aspergillus burnettii sp. nov., novel species from soil in southeast Queensland.</title>
        <authorList>
            <person name="Gilchrist C.L.M."/>
            <person name="Pitt J.I."/>
            <person name="Lange L."/>
            <person name="Lacey H.J."/>
            <person name="Vuong D."/>
            <person name="Midgley D.J."/>
            <person name="Greenfield P."/>
            <person name="Bradbury M."/>
            <person name="Lacey E."/>
            <person name="Busk P.K."/>
            <person name="Pilgaard B."/>
            <person name="Chooi Y.H."/>
            <person name="Piggott A.M."/>
        </authorList>
    </citation>
    <scope>NUCLEOTIDE SEQUENCE [LARGE SCALE GENOMIC DNA]</scope>
    <source>
        <strain evidence="2 3">FRR 5400</strain>
    </source>
</reference>
<evidence type="ECO:0000256" key="1">
    <source>
        <dbReference type="SAM" id="MobiDB-lite"/>
    </source>
</evidence>
<sequence>MEPGIYGTVANKLAARGATFGSPQEDELVALRLSKVVDLRRLHHESVPSRRQEPGTGAGAKTVAG</sequence>
<dbReference type="Proteomes" id="UP000541154">
    <property type="component" value="Unassembled WGS sequence"/>
</dbReference>
<feature type="region of interest" description="Disordered" evidence="1">
    <location>
        <begin position="44"/>
        <end position="65"/>
    </location>
</feature>
<comment type="caution">
    <text evidence="2">The sequence shown here is derived from an EMBL/GenBank/DDBJ whole genome shotgun (WGS) entry which is preliminary data.</text>
</comment>
<proteinExistence type="predicted"/>
<gene>
    <name evidence="2" type="ORF">ETB97_008286</name>
</gene>
<dbReference type="EMBL" id="SPNV01000373">
    <property type="protein sequence ID" value="KAF5855876.1"/>
    <property type="molecule type" value="Genomic_DNA"/>
</dbReference>
<protein>
    <submittedName>
        <fullName evidence="2">Uncharacterized protein</fullName>
    </submittedName>
</protein>
<organism evidence="2 3">
    <name type="scientific">Petromyces alliaceus</name>
    <name type="common">Aspergillus alliaceus</name>
    <dbReference type="NCBI Taxonomy" id="209559"/>
    <lineage>
        <taxon>Eukaryota</taxon>
        <taxon>Fungi</taxon>
        <taxon>Dikarya</taxon>
        <taxon>Ascomycota</taxon>
        <taxon>Pezizomycotina</taxon>
        <taxon>Eurotiomycetes</taxon>
        <taxon>Eurotiomycetidae</taxon>
        <taxon>Eurotiales</taxon>
        <taxon>Aspergillaceae</taxon>
        <taxon>Aspergillus</taxon>
        <taxon>Aspergillus subgen. Circumdati</taxon>
    </lineage>
</organism>
<evidence type="ECO:0000313" key="3">
    <source>
        <dbReference type="Proteomes" id="UP000541154"/>
    </source>
</evidence>
<evidence type="ECO:0000313" key="2">
    <source>
        <dbReference type="EMBL" id="KAF5855876.1"/>
    </source>
</evidence>
<feature type="compositionally biased region" description="Basic and acidic residues" evidence="1">
    <location>
        <begin position="44"/>
        <end position="53"/>
    </location>
</feature>